<evidence type="ECO:0000256" key="2">
    <source>
        <dbReference type="ARBA" id="ARBA00005745"/>
    </source>
</evidence>
<feature type="transmembrane region" description="Helical" evidence="10">
    <location>
        <begin position="331"/>
        <end position="352"/>
    </location>
</feature>
<organism evidence="12 13">
    <name type="scientific">Candidatus Daviesbacteria bacterium RIFCSPHIGHO2_12_FULL_37_11</name>
    <dbReference type="NCBI Taxonomy" id="1797777"/>
    <lineage>
        <taxon>Bacteria</taxon>
        <taxon>Candidatus Daviesiibacteriota</taxon>
    </lineage>
</organism>
<keyword evidence="7 10" id="KW-1133">Transmembrane helix</keyword>
<feature type="transmembrane region" description="Helical" evidence="10">
    <location>
        <begin position="128"/>
        <end position="149"/>
    </location>
</feature>
<feature type="domain" description="Type II secretion system protein GspF" evidence="11">
    <location>
        <begin position="227"/>
        <end position="350"/>
    </location>
</feature>
<evidence type="ECO:0000256" key="7">
    <source>
        <dbReference type="ARBA" id="ARBA00022989"/>
    </source>
</evidence>
<feature type="domain" description="Type II secretion system protein GspF" evidence="11">
    <location>
        <begin position="23"/>
        <end position="146"/>
    </location>
</feature>
<feature type="transmembrane region" description="Helical" evidence="10">
    <location>
        <begin position="176"/>
        <end position="195"/>
    </location>
</feature>
<keyword evidence="5" id="KW-0997">Cell inner membrane</keyword>
<evidence type="ECO:0000256" key="3">
    <source>
        <dbReference type="ARBA" id="ARBA00022448"/>
    </source>
</evidence>
<dbReference type="InterPro" id="IPR003004">
    <property type="entry name" value="GspF/PilC"/>
</dbReference>
<dbReference type="AlphaFoldDB" id="A0A1F5KC24"/>
<evidence type="ECO:0000256" key="1">
    <source>
        <dbReference type="ARBA" id="ARBA00004429"/>
    </source>
</evidence>
<sequence>MNKLLSILNKLLFKVTLLDKMLFTKHLSVMLKSGIPLDEAVISIRDQTKNPKFKEVLTDVVKEIQNGQPLEKALSRYPKVFDKLYLSLVAVGEKAGKLEENLEYLGSQQRKTYEFNKKVSGAMLYPKLVLAASFIMGGSMALFVLPQLFDLFTSLDVTLPLSTKILLFVANLMKHYGFFIIGGIIATGGVFSLLIRTKAIKPEWHKVILSFPKFGELNQNVELTNICRNLGIMLKSGLTITTALETQKDATENLVYKNYLERLKLAIEKGKKLSDEMISQKFSYIPSIVPKMISVGEGTGKLDEVFIYLGDFFEEEVDDATKNLSSTLEPILLLVIGAVVAFMALAIISPIYQLTGGIKR</sequence>
<evidence type="ECO:0000256" key="6">
    <source>
        <dbReference type="ARBA" id="ARBA00022692"/>
    </source>
</evidence>
<comment type="caution">
    <text evidence="12">The sequence shown here is derived from an EMBL/GenBank/DDBJ whole genome shotgun (WGS) entry which is preliminary data.</text>
</comment>
<accession>A0A1F5KC24</accession>
<dbReference type="PANTHER" id="PTHR30012">
    <property type="entry name" value="GENERAL SECRETION PATHWAY PROTEIN"/>
    <property type="match status" value="1"/>
</dbReference>
<dbReference type="PANTHER" id="PTHR30012:SF0">
    <property type="entry name" value="TYPE II SECRETION SYSTEM PROTEIN F-RELATED"/>
    <property type="match status" value="1"/>
</dbReference>
<dbReference type="InterPro" id="IPR001992">
    <property type="entry name" value="T2SS_GspF/T4SS_PilC_CS"/>
</dbReference>
<evidence type="ECO:0000313" key="12">
    <source>
        <dbReference type="EMBL" id="OGE38486.1"/>
    </source>
</evidence>
<evidence type="ECO:0000256" key="4">
    <source>
        <dbReference type="ARBA" id="ARBA00022475"/>
    </source>
</evidence>
<name>A0A1F5KC24_9BACT</name>
<dbReference type="EMBL" id="MFDE01000019">
    <property type="protein sequence ID" value="OGE38486.1"/>
    <property type="molecule type" value="Genomic_DNA"/>
</dbReference>
<keyword evidence="8 10" id="KW-0472">Membrane</keyword>
<dbReference type="Gene3D" id="1.20.81.30">
    <property type="entry name" value="Type II secretion system (T2SS), domain F"/>
    <property type="match status" value="2"/>
</dbReference>
<dbReference type="Proteomes" id="UP000176527">
    <property type="component" value="Unassembled WGS sequence"/>
</dbReference>
<dbReference type="PRINTS" id="PR00812">
    <property type="entry name" value="BCTERIALGSPF"/>
</dbReference>
<comment type="similarity">
    <text evidence="2 9">Belongs to the GSP F family.</text>
</comment>
<dbReference type="InterPro" id="IPR042094">
    <property type="entry name" value="T2SS_GspF_sf"/>
</dbReference>
<dbReference type="PROSITE" id="PS00874">
    <property type="entry name" value="T2SP_F"/>
    <property type="match status" value="1"/>
</dbReference>
<evidence type="ECO:0000256" key="10">
    <source>
        <dbReference type="SAM" id="Phobius"/>
    </source>
</evidence>
<protein>
    <recommendedName>
        <fullName evidence="11">Type II secretion system protein GspF domain-containing protein</fullName>
    </recommendedName>
</protein>
<evidence type="ECO:0000256" key="5">
    <source>
        <dbReference type="ARBA" id="ARBA00022519"/>
    </source>
</evidence>
<dbReference type="InterPro" id="IPR018076">
    <property type="entry name" value="T2SS_GspF_dom"/>
</dbReference>
<dbReference type="FunFam" id="1.20.81.30:FF:000001">
    <property type="entry name" value="Type II secretion system protein F"/>
    <property type="match status" value="1"/>
</dbReference>
<gene>
    <name evidence="12" type="ORF">A3F00_05405</name>
</gene>
<dbReference type="GO" id="GO:0009306">
    <property type="term" value="P:protein secretion"/>
    <property type="evidence" value="ECO:0007669"/>
    <property type="project" value="InterPro"/>
</dbReference>
<evidence type="ECO:0000259" key="11">
    <source>
        <dbReference type="Pfam" id="PF00482"/>
    </source>
</evidence>
<dbReference type="GO" id="GO:0005886">
    <property type="term" value="C:plasma membrane"/>
    <property type="evidence" value="ECO:0007669"/>
    <property type="project" value="UniProtKB-SubCell"/>
</dbReference>
<dbReference type="Pfam" id="PF00482">
    <property type="entry name" value="T2SSF"/>
    <property type="match status" value="2"/>
</dbReference>
<evidence type="ECO:0000256" key="8">
    <source>
        <dbReference type="ARBA" id="ARBA00023136"/>
    </source>
</evidence>
<keyword evidence="4" id="KW-1003">Cell membrane</keyword>
<evidence type="ECO:0000313" key="13">
    <source>
        <dbReference type="Proteomes" id="UP000176527"/>
    </source>
</evidence>
<keyword evidence="6 9" id="KW-0812">Transmembrane</keyword>
<comment type="subcellular location">
    <subcellularLocation>
        <location evidence="1">Cell inner membrane</location>
        <topology evidence="1">Multi-pass membrane protein</topology>
    </subcellularLocation>
    <subcellularLocation>
        <location evidence="9">Cell membrane</location>
        <topology evidence="9">Multi-pass membrane protein</topology>
    </subcellularLocation>
</comment>
<reference evidence="12 13" key="1">
    <citation type="journal article" date="2016" name="Nat. Commun.">
        <title>Thousands of microbial genomes shed light on interconnected biogeochemical processes in an aquifer system.</title>
        <authorList>
            <person name="Anantharaman K."/>
            <person name="Brown C.T."/>
            <person name="Hug L.A."/>
            <person name="Sharon I."/>
            <person name="Castelle C.J."/>
            <person name="Probst A.J."/>
            <person name="Thomas B.C."/>
            <person name="Singh A."/>
            <person name="Wilkins M.J."/>
            <person name="Karaoz U."/>
            <person name="Brodie E.L."/>
            <person name="Williams K.H."/>
            <person name="Hubbard S.S."/>
            <person name="Banfield J.F."/>
        </authorList>
    </citation>
    <scope>NUCLEOTIDE SEQUENCE [LARGE SCALE GENOMIC DNA]</scope>
</reference>
<proteinExistence type="inferred from homology"/>
<keyword evidence="3 9" id="KW-0813">Transport</keyword>
<evidence type="ECO:0000256" key="9">
    <source>
        <dbReference type="RuleBase" id="RU003923"/>
    </source>
</evidence>